<evidence type="ECO:0000256" key="3">
    <source>
        <dbReference type="ARBA" id="ARBA00022692"/>
    </source>
</evidence>
<feature type="transmembrane region" description="Helical" evidence="7">
    <location>
        <begin position="370"/>
        <end position="393"/>
    </location>
</feature>
<evidence type="ECO:0000256" key="6">
    <source>
        <dbReference type="SAM" id="MobiDB-lite"/>
    </source>
</evidence>
<comment type="subcellular location">
    <subcellularLocation>
        <location evidence="1">Membrane</location>
        <topology evidence="1">Multi-pass membrane protein</topology>
    </subcellularLocation>
</comment>
<evidence type="ECO:0000313" key="9">
    <source>
        <dbReference type="EMBL" id="KAL0096468.1"/>
    </source>
</evidence>
<keyword evidence="10" id="KW-1185">Reference proteome</keyword>
<comment type="similarity">
    <text evidence="2">Belongs to the amino acid/polyamine transporter 2 family.</text>
</comment>
<sequence>MTLSSAPKPPPIDTSVSSLRPDPVIRQPTCPQRQSSYLSAKSTPNLTHPPYPPPPPPHSSHPPRTATPHASFFHSRQRHQFVRSVSSFSLYSHFAGEDFDTHQTTRPSIVAEKRRSFIAEGSSAFSRHQERIVDLRSPKEKRETEEDEEEEDDDDDVPKASVTKAMFMFLKAFVGSGVLFLPKAFANGGLALSIVLMLVIAVISLVGLLRLVDAQNIVGGSYGDMGGILYGERVRYTVLFFIAVSQLGFVCSYLVFISGNLVNVVDVLSNCAAHLDQKYYIWIPLILVLPLALVRHIARLSFTAIIADVFILFGLVSVLYFASVELTDGGIGPNVKMVNPSSFALMIGTGVGLVIPIVESMQKPERFPFVVTLGTMIVCVVYVLIGSISYLAYGDHIQAAVIYNFPPSNPLTITAQTFYSIAIILTQNPIDSVSSHKDP</sequence>
<feature type="transmembrane region" description="Helical" evidence="7">
    <location>
        <begin position="233"/>
        <end position="259"/>
    </location>
</feature>
<feature type="transmembrane region" description="Helical" evidence="7">
    <location>
        <begin position="165"/>
        <end position="185"/>
    </location>
</feature>
<keyword evidence="4 7" id="KW-1133">Transmembrane helix</keyword>
<feature type="transmembrane region" description="Helical" evidence="7">
    <location>
        <begin position="191"/>
        <end position="212"/>
    </location>
</feature>
<feature type="transmembrane region" description="Helical" evidence="7">
    <location>
        <begin position="342"/>
        <end position="358"/>
    </location>
</feature>
<name>A0ABR3BCF9_PHYBL</name>
<feature type="compositionally biased region" description="Pro residues" evidence="6">
    <location>
        <begin position="47"/>
        <end position="60"/>
    </location>
</feature>
<keyword evidence="3 7" id="KW-0812">Transmembrane</keyword>
<evidence type="ECO:0000256" key="7">
    <source>
        <dbReference type="SAM" id="Phobius"/>
    </source>
</evidence>
<dbReference type="InterPro" id="IPR013057">
    <property type="entry name" value="AA_transpt_TM"/>
</dbReference>
<feature type="region of interest" description="Disordered" evidence="6">
    <location>
        <begin position="1"/>
        <end position="69"/>
    </location>
</feature>
<dbReference type="EMBL" id="JBCLYO010000001">
    <property type="protein sequence ID" value="KAL0096468.1"/>
    <property type="molecule type" value="Genomic_DNA"/>
</dbReference>
<accession>A0ABR3BCF9</accession>
<evidence type="ECO:0000256" key="5">
    <source>
        <dbReference type="ARBA" id="ARBA00023136"/>
    </source>
</evidence>
<evidence type="ECO:0000256" key="4">
    <source>
        <dbReference type="ARBA" id="ARBA00022989"/>
    </source>
</evidence>
<feature type="compositionally biased region" description="Acidic residues" evidence="6">
    <location>
        <begin position="145"/>
        <end position="156"/>
    </location>
</feature>
<feature type="compositionally biased region" description="Basic and acidic residues" evidence="6">
    <location>
        <begin position="129"/>
        <end position="144"/>
    </location>
</feature>
<comment type="caution">
    <text evidence="9">The sequence shown here is derived from an EMBL/GenBank/DDBJ whole genome shotgun (WGS) entry which is preliminary data.</text>
</comment>
<dbReference type="Proteomes" id="UP001448207">
    <property type="component" value="Unassembled WGS sequence"/>
</dbReference>
<gene>
    <name evidence="9" type="ORF">J3Q64DRAFT_1021718</name>
</gene>
<evidence type="ECO:0000259" key="8">
    <source>
        <dbReference type="Pfam" id="PF01490"/>
    </source>
</evidence>
<proteinExistence type="inferred from homology"/>
<dbReference type="Pfam" id="PF01490">
    <property type="entry name" value="Aa_trans"/>
    <property type="match status" value="1"/>
</dbReference>
<feature type="compositionally biased region" description="Polar residues" evidence="6">
    <location>
        <begin position="29"/>
        <end position="41"/>
    </location>
</feature>
<organism evidence="9 10">
    <name type="scientific">Phycomyces blakesleeanus</name>
    <dbReference type="NCBI Taxonomy" id="4837"/>
    <lineage>
        <taxon>Eukaryota</taxon>
        <taxon>Fungi</taxon>
        <taxon>Fungi incertae sedis</taxon>
        <taxon>Mucoromycota</taxon>
        <taxon>Mucoromycotina</taxon>
        <taxon>Mucoromycetes</taxon>
        <taxon>Mucorales</taxon>
        <taxon>Phycomycetaceae</taxon>
        <taxon>Phycomyces</taxon>
    </lineage>
</organism>
<feature type="transmembrane region" description="Helical" evidence="7">
    <location>
        <begin position="305"/>
        <end position="322"/>
    </location>
</feature>
<keyword evidence="5 7" id="KW-0472">Membrane</keyword>
<feature type="region of interest" description="Disordered" evidence="6">
    <location>
        <begin position="129"/>
        <end position="157"/>
    </location>
</feature>
<evidence type="ECO:0000313" key="10">
    <source>
        <dbReference type="Proteomes" id="UP001448207"/>
    </source>
</evidence>
<feature type="domain" description="Amino acid transporter transmembrane" evidence="8">
    <location>
        <begin position="159"/>
        <end position="426"/>
    </location>
</feature>
<evidence type="ECO:0000256" key="1">
    <source>
        <dbReference type="ARBA" id="ARBA00004141"/>
    </source>
</evidence>
<reference evidence="9 10" key="1">
    <citation type="submission" date="2024-04" db="EMBL/GenBank/DDBJ databases">
        <title>Symmetric and asymmetric DNA N6-adenine methylation regulates different biological responses in Mucorales.</title>
        <authorList>
            <consortium name="Lawrence Berkeley National Laboratory"/>
            <person name="Lax C."/>
            <person name="Mondo S.J."/>
            <person name="Osorio-Concepcion M."/>
            <person name="Muszewska A."/>
            <person name="Corrochano-Luque M."/>
            <person name="Gutierrez G."/>
            <person name="Riley R."/>
            <person name="Lipzen A."/>
            <person name="Guo J."/>
            <person name="Hundley H."/>
            <person name="Amirebrahimi M."/>
            <person name="Ng V."/>
            <person name="Lorenzo-Gutierrez D."/>
            <person name="Binder U."/>
            <person name="Yang J."/>
            <person name="Song Y."/>
            <person name="Canovas D."/>
            <person name="Navarro E."/>
            <person name="Freitag M."/>
            <person name="Gabaldon T."/>
            <person name="Grigoriev I.V."/>
            <person name="Corrochano L.M."/>
            <person name="Nicolas F.E."/>
            <person name="Garre V."/>
        </authorList>
    </citation>
    <scope>NUCLEOTIDE SEQUENCE [LARGE SCALE GENOMIC DNA]</scope>
    <source>
        <strain evidence="9 10">L51</strain>
    </source>
</reference>
<dbReference type="PANTHER" id="PTHR22950">
    <property type="entry name" value="AMINO ACID TRANSPORTER"/>
    <property type="match status" value="1"/>
</dbReference>
<evidence type="ECO:0000256" key="2">
    <source>
        <dbReference type="ARBA" id="ARBA00008066"/>
    </source>
</evidence>
<feature type="transmembrane region" description="Helical" evidence="7">
    <location>
        <begin position="279"/>
        <end position="298"/>
    </location>
</feature>
<protein>
    <submittedName>
        <fullName evidence="9">Transmembrane amino acid transporter protein-domain-containing protein</fullName>
    </submittedName>
</protein>
<dbReference type="PANTHER" id="PTHR22950:SF666">
    <property type="entry name" value="VACUOLAR AMINO ACID TRANSPORTER 4"/>
    <property type="match status" value="1"/>
</dbReference>